<protein>
    <submittedName>
        <fullName evidence="1">Uncharacterized protein</fullName>
    </submittedName>
</protein>
<gene>
    <name evidence="1" type="ORF">SEV965_LOCUS40038</name>
</gene>
<evidence type="ECO:0000313" key="1">
    <source>
        <dbReference type="EMBL" id="CAF1587381.1"/>
    </source>
</evidence>
<proteinExistence type="predicted"/>
<evidence type="ECO:0000313" key="2">
    <source>
        <dbReference type="Proteomes" id="UP000663889"/>
    </source>
</evidence>
<accession>A0A815ZTD4</accession>
<dbReference type="AlphaFoldDB" id="A0A815ZTD4"/>
<comment type="caution">
    <text evidence="1">The sequence shown here is derived from an EMBL/GenBank/DDBJ whole genome shotgun (WGS) entry which is preliminary data.</text>
</comment>
<name>A0A815ZTD4_9BILA</name>
<organism evidence="1 2">
    <name type="scientific">Rotaria sordida</name>
    <dbReference type="NCBI Taxonomy" id="392033"/>
    <lineage>
        <taxon>Eukaryota</taxon>
        <taxon>Metazoa</taxon>
        <taxon>Spiralia</taxon>
        <taxon>Gnathifera</taxon>
        <taxon>Rotifera</taxon>
        <taxon>Eurotatoria</taxon>
        <taxon>Bdelloidea</taxon>
        <taxon>Philodinida</taxon>
        <taxon>Philodinidae</taxon>
        <taxon>Rotaria</taxon>
    </lineage>
</organism>
<dbReference type="EMBL" id="CAJNOU010021265">
    <property type="protein sequence ID" value="CAF1587381.1"/>
    <property type="molecule type" value="Genomic_DNA"/>
</dbReference>
<dbReference type="Proteomes" id="UP000663889">
    <property type="component" value="Unassembled WGS sequence"/>
</dbReference>
<sequence length="44" mass="5187">HSIINDHNFGKTIGISYDPTDHKTVEMIEHELNKNGLRVWTYMM</sequence>
<feature type="non-terminal residue" evidence="1">
    <location>
        <position position="1"/>
    </location>
</feature>
<reference evidence="1" key="1">
    <citation type="submission" date="2021-02" db="EMBL/GenBank/DDBJ databases">
        <authorList>
            <person name="Nowell W R."/>
        </authorList>
    </citation>
    <scope>NUCLEOTIDE SEQUENCE</scope>
</reference>